<name>A0A226E4N5_FOLCA</name>
<dbReference type="CDD" id="cd23024">
    <property type="entry name" value="zf-HIT_ZNHIT2-3"/>
    <property type="match status" value="1"/>
</dbReference>
<keyword evidence="1" id="KW-0863">Zinc-finger</keyword>
<evidence type="ECO:0000256" key="2">
    <source>
        <dbReference type="SAM" id="MobiDB-lite"/>
    </source>
</evidence>
<evidence type="ECO:0000259" key="3">
    <source>
        <dbReference type="PROSITE" id="PS51083"/>
    </source>
</evidence>
<feature type="region of interest" description="Disordered" evidence="2">
    <location>
        <begin position="60"/>
        <end position="90"/>
    </location>
</feature>
<sequence>MNSKIKDTTCELCGLEVSKYLCPRCGLSYCSLPCYRSGPHQSCSESFYRDCVTSELKSLSPKDDSRMKSTLQRFHQSQQEEPMNNEYQEENDEVLLDSDDEEPLAERLAGIDLDDADKVWSVLTEEEKSEFGQFASSVDKVEQVMEEWVPWWEPQPVILVQEVEDDDDDDKKKDSKDVLPPTIVDNIPPLITLTKVTPNQPQVSRGLTNVVAAYVWTSRLYNGDFLTYPNSHEVLAALVNLSSFLRQDAVFTSFQHALADVSLNACHIPELFDGGPALQATLNKDVFHILEGANLYEQFSNTATTTAPNRSTLSALSECYRLVDKVIATEKKDQNNSKKSSSMQYISNKEEDSSPSAFSKKYPTDTRSGSLSAAVEPKLMRNTRRKLYYLLAFANEHPILPS</sequence>
<dbReference type="STRING" id="158441.A0A226E4N5"/>
<organism evidence="4 5">
    <name type="scientific">Folsomia candida</name>
    <name type="common">Springtail</name>
    <dbReference type="NCBI Taxonomy" id="158441"/>
    <lineage>
        <taxon>Eukaryota</taxon>
        <taxon>Metazoa</taxon>
        <taxon>Ecdysozoa</taxon>
        <taxon>Arthropoda</taxon>
        <taxon>Hexapoda</taxon>
        <taxon>Collembola</taxon>
        <taxon>Entomobryomorpha</taxon>
        <taxon>Isotomoidea</taxon>
        <taxon>Isotomidae</taxon>
        <taxon>Proisotominae</taxon>
        <taxon>Folsomia</taxon>
    </lineage>
</organism>
<proteinExistence type="predicted"/>
<feature type="compositionally biased region" description="Polar residues" evidence="2">
    <location>
        <begin position="68"/>
        <end position="86"/>
    </location>
</feature>
<dbReference type="EMBL" id="LNIX01000007">
    <property type="protein sequence ID" value="OXA52379.1"/>
    <property type="molecule type" value="Genomic_DNA"/>
</dbReference>
<gene>
    <name evidence="4" type="ORF">Fcan01_13270</name>
</gene>
<protein>
    <submittedName>
        <fullName evidence="4">Zinc finger HIT domain-containing protein 2</fullName>
    </submittedName>
</protein>
<dbReference type="Pfam" id="PF04438">
    <property type="entry name" value="zf-HIT"/>
    <property type="match status" value="1"/>
</dbReference>
<dbReference type="InterPro" id="IPR007529">
    <property type="entry name" value="Znf_HIT"/>
</dbReference>
<dbReference type="Proteomes" id="UP000198287">
    <property type="component" value="Unassembled WGS sequence"/>
</dbReference>
<dbReference type="InterPro" id="IPR039646">
    <property type="entry name" value="ZNHIT2"/>
</dbReference>
<keyword evidence="1" id="KW-0862">Zinc</keyword>
<feature type="region of interest" description="Disordered" evidence="2">
    <location>
        <begin position="332"/>
        <end position="373"/>
    </location>
</feature>
<evidence type="ECO:0000313" key="4">
    <source>
        <dbReference type="EMBL" id="OXA52379.1"/>
    </source>
</evidence>
<dbReference type="OMA" id="ACYQSPD"/>
<evidence type="ECO:0000313" key="5">
    <source>
        <dbReference type="Proteomes" id="UP000198287"/>
    </source>
</evidence>
<dbReference type="Gene3D" id="3.30.60.190">
    <property type="match status" value="1"/>
</dbReference>
<keyword evidence="5" id="KW-1185">Reference proteome</keyword>
<evidence type="ECO:0000256" key="1">
    <source>
        <dbReference type="PROSITE-ProRule" id="PRU00453"/>
    </source>
</evidence>
<dbReference type="PROSITE" id="PS51083">
    <property type="entry name" value="ZF_HIT"/>
    <property type="match status" value="1"/>
</dbReference>
<dbReference type="OrthoDB" id="10005492at2759"/>
<reference evidence="4 5" key="1">
    <citation type="submission" date="2015-12" db="EMBL/GenBank/DDBJ databases">
        <title>The genome of Folsomia candida.</title>
        <authorList>
            <person name="Faddeeva A."/>
            <person name="Derks M.F."/>
            <person name="Anvar Y."/>
            <person name="Smit S."/>
            <person name="Van Straalen N."/>
            <person name="Roelofs D."/>
        </authorList>
    </citation>
    <scope>NUCLEOTIDE SEQUENCE [LARGE SCALE GENOMIC DNA]</scope>
    <source>
        <strain evidence="4 5">VU population</strain>
        <tissue evidence="4">Whole body</tissue>
    </source>
</reference>
<feature type="domain" description="HIT-type" evidence="3">
    <location>
        <begin position="10"/>
        <end position="43"/>
    </location>
</feature>
<dbReference type="PANTHER" id="PTHR15555">
    <property type="entry name" value="ZINC FINGER HIT DOMAIN CONTAINING PROTEIN 2 PROTEIN FON -RELATED"/>
    <property type="match status" value="1"/>
</dbReference>
<dbReference type="SUPFAM" id="SSF144232">
    <property type="entry name" value="HIT/MYND zinc finger-like"/>
    <property type="match status" value="1"/>
</dbReference>
<comment type="caution">
    <text evidence="4">The sequence shown here is derived from an EMBL/GenBank/DDBJ whole genome shotgun (WGS) entry which is preliminary data.</text>
</comment>
<keyword evidence="1" id="KW-0479">Metal-binding</keyword>
<dbReference type="AlphaFoldDB" id="A0A226E4N5"/>
<dbReference type="PANTHER" id="PTHR15555:SF0">
    <property type="entry name" value="ZINC FINGER HIT DOMAIN-CONTAINING PROTEIN 2"/>
    <property type="match status" value="1"/>
</dbReference>
<accession>A0A226E4N5</accession>
<dbReference type="GO" id="GO:0008270">
    <property type="term" value="F:zinc ion binding"/>
    <property type="evidence" value="ECO:0007669"/>
    <property type="project" value="UniProtKB-UniRule"/>
</dbReference>